<reference evidence="2" key="1">
    <citation type="journal article" date="2014" name="Int. J. Syst. Evol. Microbiol.">
        <title>Complete genome sequence of Corynebacterium casei LMG S-19264T (=DSM 44701T), isolated from a smear-ripened cheese.</title>
        <authorList>
            <consortium name="US DOE Joint Genome Institute (JGI-PGF)"/>
            <person name="Walter F."/>
            <person name="Albersmeier A."/>
            <person name="Kalinowski J."/>
            <person name="Ruckert C."/>
        </authorList>
    </citation>
    <scope>NUCLEOTIDE SEQUENCE</scope>
    <source>
        <strain evidence="2">JCM 3276</strain>
    </source>
</reference>
<organism evidence="2 3">
    <name type="scientific">Actinokineospora fastidiosa</name>
    <dbReference type="NCBI Taxonomy" id="1816"/>
    <lineage>
        <taxon>Bacteria</taxon>
        <taxon>Bacillati</taxon>
        <taxon>Actinomycetota</taxon>
        <taxon>Actinomycetes</taxon>
        <taxon>Pseudonocardiales</taxon>
        <taxon>Pseudonocardiaceae</taxon>
        <taxon>Actinokineospora</taxon>
    </lineage>
</organism>
<dbReference type="AlphaFoldDB" id="A0A918GRS3"/>
<dbReference type="EMBL" id="BMRB01000009">
    <property type="protein sequence ID" value="GGS57645.1"/>
    <property type="molecule type" value="Genomic_DNA"/>
</dbReference>
<evidence type="ECO:0000256" key="1">
    <source>
        <dbReference type="SAM" id="MobiDB-lite"/>
    </source>
</evidence>
<protein>
    <submittedName>
        <fullName evidence="2">Uncharacterized protein</fullName>
    </submittedName>
</protein>
<gene>
    <name evidence="2" type="ORF">GCM10010171_60770</name>
</gene>
<accession>A0A918GRS3</accession>
<name>A0A918GRS3_9PSEU</name>
<sequence length="101" mass="10511">MNQLALSAAYPPKQGLPAIPETSPSGEDALKPRATPGTGEPTPHTSQAERGRPRDRRDGPFQRPTTTQAAAGRASDIHELIRRAAAILAHAVSSISAPSPG</sequence>
<reference evidence="2" key="2">
    <citation type="submission" date="2020-09" db="EMBL/GenBank/DDBJ databases">
        <authorList>
            <person name="Sun Q."/>
            <person name="Ohkuma M."/>
        </authorList>
    </citation>
    <scope>NUCLEOTIDE SEQUENCE</scope>
    <source>
        <strain evidence="2">JCM 3276</strain>
    </source>
</reference>
<evidence type="ECO:0000313" key="3">
    <source>
        <dbReference type="Proteomes" id="UP000660680"/>
    </source>
</evidence>
<comment type="caution">
    <text evidence="2">The sequence shown here is derived from an EMBL/GenBank/DDBJ whole genome shotgun (WGS) entry which is preliminary data.</text>
</comment>
<evidence type="ECO:0000313" key="2">
    <source>
        <dbReference type="EMBL" id="GGS57645.1"/>
    </source>
</evidence>
<dbReference type="Proteomes" id="UP000660680">
    <property type="component" value="Unassembled WGS sequence"/>
</dbReference>
<feature type="region of interest" description="Disordered" evidence="1">
    <location>
        <begin position="1"/>
        <end position="76"/>
    </location>
</feature>
<proteinExistence type="predicted"/>
<feature type="compositionally biased region" description="Basic and acidic residues" evidence="1">
    <location>
        <begin position="47"/>
        <end position="60"/>
    </location>
</feature>
<keyword evidence="3" id="KW-1185">Reference proteome</keyword>